<keyword evidence="7 8" id="KW-0998">Cell outer membrane</keyword>
<dbReference type="InterPro" id="IPR037066">
    <property type="entry name" value="Plug_dom_sf"/>
</dbReference>
<sequence>MPIPTCWSFGIILYLNLDLHMKFLYLCCCLFILTGSVLGQSLSGTVTDTAGRSLAGASVSLAGTRYGTLTDTSGKFVIPAPEGNYRLSVSYVGFASAMRSVRVPSNGLKVVLRSASGQLAEVRVSTGYQELPKERATGSFVAVDKALLHRSVTTDVIGRLRDVVPGLSFNNLGTRISIRGQNTLFSNADPLIVVDGFAYNQPIENLNPADVASVTVLKDAAAASIWGARAGNGVIVITTNKGGYNRPIRVSASASVNVGERPDLYYQPRMSSADFIGIEQKLFASGYYAAAENSVSHAPLSPAVELMIANRDGQLSAGELDLRLKGLSALDVRRDLSRYFYRRSVNQQYALSLDGGTDQQRYYFSGGYDRNLDNAVGNGFERLTLNGNETWKLLKGRLEANAGGYISMVNTATGNPGPLTWNNGDAIYPYAQLADAAGNPLAVTHDLRESFVNSAVGAGLLDWSYRPLADLRLADNKRRETEVRLNTGLKYKIWNGLSAQVLYQYDESNRSSRNLMVAESFFARNIINRYTQDDGSGTLSFPIPRGGVLDFGAGRSVNHDGRLQLNYDGAFGKDGKNELNAIAGYQVQSLRVTGNEHTVYGYDADHATMQPVDGITYFGYYDNPASGNTIPLNLSESDATDHFLSYYTNAAYTYDRRISLSGSARLDRSNLFGVNTNQKGVPLWSAGLSWELSREGFYHVKALPYLKLRATFGYNGNINKNLSAYTTAYYFDGSNTSTRLPYAQVLNPPNPNLRWERNRQVNLGADFSLLDGRISGSAEVYYKRGLDLIGSTAYPSSSGIMVFTGNTAGTKGQGLDISLNTRNIVGDFNWSTAFFLSYVQDKVSRYQQQSLPSDYLNFGYIGAYALEGKPLYAIYSYRSTGLDPSTGDPRGYLNGQVSSDYAAMAAAATPQNLVYNGPSRPVTFGALRNTFGYKSVSLSFNIAYRLGYYFRRNSVYYGNDYGLSQQNGDYALRWQRPGDEQHTVIPSLPAAPDNQRDNFYRFSSALVEKGDNIRLQDVNLSYQFTKGRIKFLPGAELQVYLYAANLGILWRANRAKLDPDAGNGFPQPRTVAGGIRLTY</sequence>
<name>A0A563U633_9SPHI</name>
<keyword evidence="2 8" id="KW-0813">Transport</keyword>
<accession>A0A563U633</accession>
<dbReference type="Proteomes" id="UP000318010">
    <property type="component" value="Unassembled WGS sequence"/>
</dbReference>
<dbReference type="InterPro" id="IPR036942">
    <property type="entry name" value="Beta-barrel_TonB_sf"/>
</dbReference>
<evidence type="ECO:0000256" key="1">
    <source>
        <dbReference type="ARBA" id="ARBA00004571"/>
    </source>
</evidence>
<protein>
    <submittedName>
        <fullName evidence="12">SusC/RagA family TonB-linked outer membrane protein</fullName>
    </submittedName>
</protein>
<dbReference type="Pfam" id="PF13620">
    <property type="entry name" value="CarboxypepD_reg"/>
    <property type="match status" value="1"/>
</dbReference>
<evidence type="ECO:0000256" key="6">
    <source>
        <dbReference type="ARBA" id="ARBA00023136"/>
    </source>
</evidence>
<dbReference type="InterPro" id="IPR039426">
    <property type="entry name" value="TonB-dep_rcpt-like"/>
</dbReference>
<evidence type="ECO:0000256" key="9">
    <source>
        <dbReference type="RuleBase" id="RU003357"/>
    </source>
</evidence>
<evidence type="ECO:0000313" key="12">
    <source>
        <dbReference type="EMBL" id="TWR26783.1"/>
    </source>
</evidence>
<comment type="caution">
    <text evidence="12">The sequence shown here is derived from an EMBL/GenBank/DDBJ whole genome shotgun (WGS) entry which is preliminary data.</text>
</comment>
<evidence type="ECO:0000259" key="11">
    <source>
        <dbReference type="Pfam" id="PF07715"/>
    </source>
</evidence>
<dbReference type="InterPro" id="IPR008969">
    <property type="entry name" value="CarboxyPept-like_regulatory"/>
</dbReference>
<dbReference type="SUPFAM" id="SSF56935">
    <property type="entry name" value="Porins"/>
    <property type="match status" value="1"/>
</dbReference>
<dbReference type="InterPro" id="IPR000531">
    <property type="entry name" value="Beta-barrel_TonB"/>
</dbReference>
<dbReference type="InterPro" id="IPR012910">
    <property type="entry name" value="Plug_dom"/>
</dbReference>
<keyword evidence="4 8" id="KW-0812">Transmembrane</keyword>
<evidence type="ECO:0000256" key="7">
    <source>
        <dbReference type="ARBA" id="ARBA00023237"/>
    </source>
</evidence>
<keyword evidence="13" id="KW-1185">Reference proteome</keyword>
<dbReference type="Pfam" id="PF07715">
    <property type="entry name" value="Plug"/>
    <property type="match status" value="1"/>
</dbReference>
<dbReference type="InterPro" id="IPR023996">
    <property type="entry name" value="TonB-dep_OMP_SusC/RagA"/>
</dbReference>
<dbReference type="EMBL" id="VOEI01000002">
    <property type="protein sequence ID" value="TWR26783.1"/>
    <property type="molecule type" value="Genomic_DNA"/>
</dbReference>
<evidence type="ECO:0000256" key="3">
    <source>
        <dbReference type="ARBA" id="ARBA00022452"/>
    </source>
</evidence>
<reference evidence="12 13" key="1">
    <citation type="submission" date="2019-07" db="EMBL/GenBank/DDBJ databases">
        <authorList>
            <person name="Kim J."/>
        </authorList>
    </citation>
    <scope>NUCLEOTIDE SEQUENCE [LARGE SCALE GENOMIC DNA]</scope>
    <source>
        <strain evidence="12 13">MJ1a</strain>
    </source>
</reference>
<proteinExistence type="inferred from homology"/>
<evidence type="ECO:0000259" key="10">
    <source>
        <dbReference type="Pfam" id="PF00593"/>
    </source>
</evidence>
<feature type="domain" description="TonB-dependent receptor plug" evidence="11">
    <location>
        <begin position="133"/>
        <end position="234"/>
    </location>
</feature>
<dbReference type="Gene3D" id="2.60.40.1120">
    <property type="entry name" value="Carboxypeptidase-like, regulatory domain"/>
    <property type="match status" value="1"/>
</dbReference>
<dbReference type="Pfam" id="PF00593">
    <property type="entry name" value="TonB_dep_Rec_b-barrel"/>
    <property type="match status" value="1"/>
</dbReference>
<dbReference type="SUPFAM" id="SSF49464">
    <property type="entry name" value="Carboxypeptidase regulatory domain-like"/>
    <property type="match status" value="1"/>
</dbReference>
<dbReference type="NCBIfam" id="TIGR04057">
    <property type="entry name" value="SusC_RagA_signa"/>
    <property type="match status" value="1"/>
</dbReference>
<dbReference type="PROSITE" id="PS52016">
    <property type="entry name" value="TONB_DEPENDENT_REC_3"/>
    <property type="match status" value="1"/>
</dbReference>
<comment type="similarity">
    <text evidence="8 9">Belongs to the TonB-dependent receptor family.</text>
</comment>
<dbReference type="Gene3D" id="2.170.130.10">
    <property type="entry name" value="TonB-dependent receptor, plug domain"/>
    <property type="match status" value="1"/>
</dbReference>
<evidence type="ECO:0000256" key="5">
    <source>
        <dbReference type="ARBA" id="ARBA00023077"/>
    </source>
</evidence>
<dbReference type="NCBIfam" id="TIGR04056">
    <property type="entry name" value="OMP_RagA_SusC"/>
    <property type="match status" value="1"/>
</dbReference>
<keyword evidence="3 8" id="KW-1134">Transmembrane beta strand</keyword>
<evidence type="ECO:0000256" key="8">
    <source>
        <dbReference type="PROSITE-ProRule" id="PRU01360"/>
    </source>
</evidence>
<dbReference type="OrthoDB" id="9768177at2"/>
<comment type="subcellular location">
    <subcellularLocation>
        <location evidence="1 8">Cell outer membrane</location>
        <topology evidence="1 8">Multi-pass membrane protein</topology>
    </subcellularLocation>
</comment>
<dbReference type="Gene3D" id="2.40.170.20">
    <property type="entry name" value="TonB-dependent receptor, beta-barrel domain"/>
    <property type="match status" value="1"/>
</dbReference>
<dbReference type="AlphaFoldDB" id="A0A563U633"/>
<organism evidence="12 13">
    <name type="scientific">Mucilaginibacter achroorhodeus</name>
    <dbReference type="NCBI Taxonomy" id="2599294"/>
    <lineage>
        <taxon>Bacteria</taxon>
        <taxon>Pseudomonadati</taxon>
        <taxon>Bacteroidota</taxon>
        <taxon>Sphingobacteriia</taxon>
        <taxon>Sphingobacteriales</taxon>
        <taxon>Sphingobacteriaceae</taxon>
        <taxon>Mucilaginibacter</taxon>
    </lineage>
</organism>
<dbReference type="InterPro" id="IPR023997">
    <property type="entry name" value="TonB-dep_OMP_SusC/RagA_CS"/>
</dbReference>
<evidence type="ECO:0000256" key="2">
    <source>
        <dbReference type="ARBA" id="ARBA00022448"/>
    </source>
</evidence>
<evidence type="ECO:0000313" key="13">
    <source>
        <dbReference type="Proteomes" id="UP000318010"/>
    </source>
</evidence>
<keyword evidence="5 9" id="KW-0798">TonB box</keyword>
<gene>
    <name evidence="12" type="ORF">FPZ42_07025</name>
</gene>
<feature type="domain" description="TonB-dependent receptor-like beta-barrel" evidence="10">
    <location>
        <begin position="543"/>
        <end position="859"/>
    </location>
</feature>
<dbReference type="GO" id="GO:0009279">
    <property type="term" value="C:cell outer membrane"/>
    <property type="evidence" value="ECO:0007669"/>
    <property type="project" value="UniProtKB-SubCell"/>
</dbReference>
<evidence type="ECO:0000256" key="4">
    <source>
        <dbReference type="ARBA" id="ARBA00022692"/>
    </source>
</evidence>
<keyword evidence="6 8" id="KW-0472">Membrane</keyword>